<protein>
    <recommendedName>
        <fullName evidence="9">AAA+ ATPase domain-containing protein</fullName>
    </recommendedName>
</protein>
<dbReference type="FunFam" id="3.40.50.300:FF:002588">
    <property type="entry name" value="ATPase, AAA family"/>
    <property type="match status" value="1"/>
</dbReference>
<dbReference type="EMBL" id="OA893451">
    <property type="protein sequence ID" value="CAD7285055.1"/>
    <property type="molecule type" value="Genomic_DNA"/>
</dbReference>
<evidence type="ECO:0000256" key="8">
    <source>
        <dbReference type="SAM" id="MobiDB-lite"/>
    </source>
</evidence>
<evidence type="ECO:0000259" key="9">
    <source>
        <dbReference type="SMART" id="SM00382"/>
    </source>
</evidence>
<evidence type="ECO:0000256" key="7">
    <source>
        <dbReference type="ARBA" id="ARBA00023235"/>
    </source>
</evidence>
<dbReference type="InterPro" id="IPR027417">
    <property type="entry name" value="P-loop_NTPase"/>
</dbReference>
<evidence type="ECO:0000256" key="1">
    <source>
        <dbReference type="ARBA" id="ARBA00004647"/>
    </source>
</evidence>
<dbReference type="PANTHER" id="PTHR23074:SF78">
    <property type="entry name" value="KATANIN P60 ATPASE-CONTAINING SUBUNIT A-LIKE 2"/>
    <property type="match status" value="1"/>
</dbReference>
<feature type="region of interest" description="Disordered" evidence="8">
    <location>
        <begin position="354"/>
        <end position="374"/>
    </location>
</feature>
<accession>A0A7R9C2X7</accession>
<evidence type="ECO:0000256" key="4">
    <source>
        <dbReference type="ARBA" id="ARBA00022741"/>
    </source>
</evidence>
<feature type="region of interest" description="Disordered" evidence="8">
    <location>
        <begin position="217"/>
        <end position="242"/>
    </location>
</feature>
<gene>
    <name evidence="10" type="ORF">NMOB1V02_LOCUS12657</name>
</gene>
<dbReference type="GO" id="GO:0005524">
    <property type="term" value="F:ATP binding"/>
    <property type="evidence" value="ECO:0007669"/>
    <property type="project" value="UniProtKB-KW"/>
</dbReference>
<dbReference type="Proteomes" id="UP000678499">
    <property type="component" value="Unassembled WGS sequence"/>
</dbReference>
<dbReference type="Gene3D" id="1.10.8.60">
    <property type="match status" value="1"/>
</dbReference>
<dbReference type="Pfam" id="PF00004">
    <property type="entry name" value="AAA"/>
    <property type="match status" value="1"/>
</dbReference>
<evidence type="ECO:0000256" key="3">
    <source>
        <dbReference type="ARBA" id="ARBA00022701"/>
    </source>
</evidence>
<keyword evidence="6" id="KW-0206">Cytoskeleton</keyword>
<keyword evidence="3" id="KW-0493">Microtubule</keyword>
<dbReference type="EMBL" id="CAJPEX010011414">
    <property type="protein sequence ID" value="CAG0925207.1"/>
    <property type="molecule type" value="Genomic_DNA"/>
</dbReference>
<dbReference type="OrthoDB" id="6346238at2759"/>
<evidence type="ECO:0000256" key="2">
    <source>
        <dbReference type="ARBA" id="ARBA00022490"/>
    </source>
</evidence>
<evidence type="ECO:0000256" key="6">
    <source>
        <dbReference type="ARBA" id="ARBA00023212"/>
    </source>
</evidence>
<dbReference type="GO" id="GO:0005874">
    <property type="term" value="C:microtubule"/>
    <property type="evidence" value="ECO:0007669"/>
    <property type="project" value="UniProtKB-KW"/>
</dbReference>
<dbReference type="SUPFAM" id="SSF52540">
    <property type="entry name" value="P-loop containing nucleoside triphosphate hydrolases"/>
    <property type="match status" value="1"/>
</dbReference>
<dbReference type="GO" id="GO:0016887">
    <property type="term" value="F:ATP hydrolysis activity"/>
    <property type="evidence" value="ECO:0007669"/>
    <property type="project" value="InterPro"/>
</dbReference>
<keyword evidence="11" id="KW-1185">Reference proteome</keyword>
<keyword evidence="7" id="KW-0413">Isomerase</keyword>
<dbReference type="InterPro" id="IPR050304">
    <property type="entry name" value="MT-severing_AAA_ATPase"/>
</dbReference>
<evidence type="ECO:0000313" key="11">
    <source>
        <dbReference type="Proteomes" id="UP000678499"/>
    </source>
</evidence>
<name>A0A7R9C2X7_9CRUS</name>
<dbReference type="InterPro" id="IPR003959">
    <property type="entry name" value="ATPase_AAA_core"/>
</dbReference>
<dbReference type="AlphaFoldDB" id="A0A7R9C2X7"/>
<feature type="compositionally biased region" description="Acidic residues" evidence="8">
    <location>
        <begin position="363"/>
        <end position="374"/>
    </location>
</feature>
<organism evidence="10">
    <name type="scientific">Notodromas monacha</name>
    <dbReference type="NCBI Taxonomy" id="399045"/>
    <lineage>
        <taxon>Eukaryota</taxon>
        <taxon>Metazoa</taxon>
        <taxon>Ecdysozoa</taxon>
        <taxon>Arthropoda</taxon>
        <taxon>Crustacea</taxon>
        <taxon>Oligostraca</taxon>
        <taxon>Ostracoda</taxon>
        <taxon>Podocopa</taxon>
        <taxon>Podocopida</taxon>
        <taxon>Cypridocopina</taxon>
        <taxon>Cypridoidea</taxon>
        <taxon>Cyprididae</taxon>
        <taxon>Notodromas</taxon>
    </lineage>
</organism>
<keyword evidence="4" id="KW-0547">Nucleotide-binding</keyword>
<keyword evidence="2" id="KW-0963">Cytoplasm</keyword>
<comment type="subcellular location">
    <subcellularLocation>
        <location evidence="1">Cytoplasm</location>
        <location evidence="1">Cytoskeleton</location>
        <location evidence="1">Spindle pole</location>
    </subcellularLocation>
</comment>
<dbReference type="SMART" id="SM00382">
    <property type="entry name" value="AAA"/>
    <property type="match status" value="1"/>
</dbReference>
<dbReference type="PANTHER" id="PTHR23074">
    <property type="entry name" value="AAA DOMAIN-CONTAINING"/>
    <property type="match status" value="1"/>
</dbReference>
<evidence type="ECO:0000256" key="5">
    <source>
        <dbReference type="ARBA" id="ARBA00022840"/>
    </source>
</evidence>
<dbReference type="InterPro" id="IPR041569">
    <property type="entry name" value="AAA_lid_3"/>
</dbReference>
<proteinExistence type="predicted"/>
<feature type="non-terminal residue" evidence="10">
    <location>
        <position position="374"/>
    </location>
</feature>
<dbReference type="InterPro" id="IPR003593">
    <property type="entry name" value="AAA+_ATPase"/>
</dbReference>
<dbReference type="GO" id="GO:0016853">
    <property type="term" value="F:isomerase activity"/>
    <property type="evidence" value="ECO:0007669"/>
    <property type="project" value="UniProtKB-KW"/>
</dbReference>
<dbReference type="Gene3D" id="3.40.50.300">
    <property type="entry name" value="P-loop containing nucleotide triphosphate hydrolases"/>
    <property type="match status" value="1"/>
</dbReference>
<feature type="domain" description="AAA+ ATPase" evidence="9">
    <location>
        <begin position="54"/>
        <end position="216"/>
    </location>
</feature>
<dbReference type="GO" id="GO:0000922">
    <property type="term" value="C:spindle pole"/>
    <property type="evidence" value="ECO:0007669"/>
    <property type="project" value="UniProtKB-SubCell"/>
</dbReference>
<evidence type="ECO:0000313" key="10">
    <source>
        <dbReference type="EMBL" id="CAD7285055.1"/>
    </source>
</evidence>
<sequence length="374" mass="41387">MREIAQQIARDVVSWDLGVSMEDVVGMESAKQVLREAIVYPRRFPEVFVQGFEPWKGLLLHGPPGTGKTLLAKAVASESGLPFFNVTASTVISKWRGESEKAIKVLFDMARKKAPSIIFIDELDALGSRRTEHDHDASRRTKTELLVQLDGLTTHSNKSKYQNSTEFGNPFDTHIFVLAATNMAWHLSYTALSHHRDVDPALLRRLEKHVLIKLPNSEEREDPANNALQKRTGAEFRRTSTSNQSQRFVSVANLKIKYIKFPNLTQATDGFTGSDIYSLCKEAVMASVRAAAASLPSQPRCENKLEQKLSPVTTSAIMTAIREMQAATSAMQKKKLGSGGRPKVNGLVCRINQQLGSDGSSSVDDDDDDDCQIL</sequence>
<dbReference type="Pfam" id="PF17862">
    <property type="entry name" value="AAA_lid_3"/>
    <property type="match status" value="1"/>
</dbReference>
<reference evidence="10" key="1">
    <citation type="submission" date="2020-11" db="EMBL/GenBank/DDBJ databases">
        <authorList>
            <person name="Tran Van P."/>
        </authorList>
    </citation>
    <scope>NUCLEOTIDE SEQUENCE</scope>
</reference>
<keyword evidence="5" id="KW-0067">ATP-binding</keyword>